<evidence type="ECO:0000313" key="5">
    <source>
        <dbReference type="Proteomes" id="UP001176961"/>
    </source>
</evidence>
<evidence type="ECO:0000256" key="1">
    <source>
        <dbReference type="ARBA" id="ARBA00022679"/>
    </source>
</evidence>
<evidence type="ECO:0000313" key="4">
    <source>
        <dbReference type="EMBL" id="CAJ0601995.1"/>
    </source>
</evidence>
<comment type="caution">
    <text evidence="4">The sequence shown here is derived from an EMBL/GenBank/DDBJ whole genome shotgun (WGS) entry which is preliminary data.</text>
</comment>
<evidence type="ECO:0000259" key="3">
    <source>
        <dbReference type="PROSITE" id="PS50206"/>
    </source>
</evidence>
<dbReference type="AlphaFoldDB" id="A0AA36H1D3"/>
<gene>
    <name evidence="4" type="ORF">CYNAS_LOCUS13978</name>
</gene>
<reference evidence="4" key="1">
    <citation type="submission" date="2023-07" db="EMBL/GenBank/DDBJ databases">
        <authorList>
            <consortium name="CYATHOMIX"/>
        </authorList>
    </citation>
    <scope>NUCLEOTIDE SEQUENCE</scope>
    <source>
        <strain evidence="4">N/A</strain>
    </source>
</reference>
<dbReference type="SMART" id="SM00450">
    <property type="entry name" value="RHOD"/>
    <property type="match status" value="2"/>
</dbReference>
<dbReference type="InterPro" id="IPR036873">
    <property type="entry name" value="Rhodanese-like_dom_sf"/>
</dbReference>
<dbReference type="PANTHER" id="PTHR11364">
    <property type="entry name" value="THIOSULFATE SULFERTANSFERASE"/>
    <property type="match status" value="1"/>
</dbReference>
<dbReference type="CDD" id="cd01448">
    <property type="entry name" value="TST_Repeat_1"/>
    <property type="match status" value="1"/>
</dbReference>
<dbReference type="InterPro" id="IPR001307">
    <property type="entry name" value="Thiosulphate_STrfase_CS"/>
</dbReference>
<sequence>MTVYNCSMVDDVVCVEWLDRNKEHVVILDATYDLKGKPDYIEFKETYYGQFEMLMKIKTSFSETYAKEHIPGATLFNCDVAYYPSQYVRFDLYPPKEFEKYVRLLGINSGDHIVIYSRGAYGGMIWAARVWWTFKVYGHNKVSVLDGGLDAWKKAGKKVTSDVAFKQALTGDAAHIQHGNWSAKPIDSEQIITFEELYEKRPGEKSLFEDLAKINYLDARPAAQFSGGTLFHLRGAKNMPLDEIADDDGLKSAESIEEALEKVGYDDSLPTVTGCAGGVQACLLALAVRHAGVQARLFNGSLCEVSQRAPQLINGR</sequence>
<feature type="domain" description="Rhodanese" evidence="3">
    <location>
        <begin position="65"/>
        <end position="161"/>
    </location>
</feature>
<dbReference type="SUPFAM" id="SSF52821">
    <property type="entry name" value="Rhodanese/Cell cycle control phosphatase"/>
    <property type="match status" value="2"/>
</dbReference>
<dbReference type="EMBL" id="CATQJL010000305">
    <property type="protein sequence ID" value="CAJ0601995.1"/>
    <property type="molecule type" value="Genomic_DNA"/>
</dbReference>
<keyword evidence="5" id="KW-1185">Reference proteome</keyword>
<keyword evidence="1" id="KW-0808">Transferase</keyword>
<protein>
    <recommendedName>
        <fullName evidence="3">Rhodanese domain-containing protein</fullName>
    </recommendedName>
</protein>
<accession>A0AA36H1D3</accession>
<dbReference type="Proteomes" id="UP001176961">
    <property type="component" value="Unassembled WGS sequence"/>
</dbReference>
<dbReference type="GO" id="GO:0005739">
    <property type="term" value="C:mitochondrion"/>
    <property type="evidence" value="ECO:0007669"/>
    <property type="project" value="TreeGrafter"/>
</dbReference>
<dbReference type="PROSITE" id="PS00380">
    <property type="entry name" value="RHODANESE_1"/>
    <property type="match status" value="1"/>
</dbReference>
<dbReference type="PROSITE" id="PS50206">
    <property type="entry name" value="RHODANESE_3"/>
    <property type="match status" value="2"/>
</dbReference>
<dbReference type="Pfam" id="PF00581">
    <property type="entry name" value="Rhodanese"/>
    <property type="match status" value="2"/>
</dbReference>
<dbReference type="Gene3D" id="3.40.250.10">
    <property type="entry name" value="Rhodanese-like domain"/>
    <property type="match status" value="2"/>
</dbReference>
<dbReference type="PANTHER" id="PTHR11364:SF7">
    <property type="entry name" value="THIOSULFATE SULFURTRANSFERASE MPST-1-RELATED"/>
    <property type="match status" value="1"/>
</dbReference>
<dbReference type="GO" id="GO:0004792">
    <property type="term" value="F:thiosulfate-cyanide sulfurtransferase activity"/>
    <property type="evidence" value="ECO:0007669"/>
    <property type="project" value="InterPro"/>
</dbReference>
<dbReference type="InterPro" id="IPR001763">
    <property type="entry name" value="Rhodanese-like_dom"/>
</dbReference>
<name>A0AA36H1D3_CYLNA</name>
<evidence type="ECO:0000256" key="2">
    <source>
        <dbReference type="ARBA" id="ARBA00022737"/>
    </source>
</evidence>
<organism evidence="4 5">
    <name type="scientific">Cylicocyclus nassatus</name>
    <name type="common">Nematode worm</name>
    <dbReference type="NCBI Taxonomy" id="53992"/>
    <lineage>
        <taxon>Eukaryota</taxon>
        <taxon>Metazoa</taxon>
        <taxon>Ecdysozoa</taxon>
        <taxon>Nematoda</taxon>
        <taxon>Chromadorea</taxon>
        <taxon>Rhabditida</taxon>
        <taxon>Rhabditina</taxon>
        <taxon>Rhabditomorpha</taxon>
        <taxon>Strongyloidea</taxon>
        <taxon>Strongylidae</taxon>
        <taxon>Cylicocyclus</taxon>
    </lineage>
</organism>
<feature type="domain" description="Rhodanese" evidence="3">
    <location>
        <begin position="210"/>
        <end position="314"/>
    </location>
</feature>
<dbReference type="InterPro" id="IPR045078">
    <property type="entry name" value="TST/MPST-like"/>
</dbReference>
<proteinExistence type="predicted"/>
<keyword evidence="2" id="KW-0677">Repeat</keyword>